<dbReference type="EMBL" id="CM047739">
    <property type="protein sequence ID" value="KAJ0043700.1"/>
    <property type="molecule type" value="Genomic_DNA"/>
</dbReference>
<reference evidence="2" key="1">
    <citation type="journal article" date="2023" name="G3 (Bethesda)">
        <title>Genome assembly and association tests identify interacting loci associated with vigor, precocity, and sex in interspecific pistachio rootstocks.</title>
        <authorList>
            <person name="Palmer W."/>
            <person name="Jacygrad E."/>
            <person name="Sagayaradj S."/>
            <person name="Cavanaugh K."/>
            <person name="Han R."/>
            <person name="Bertier L."/>
            <person name="Beede B."/>
            <person name="Kafkas S."/>
            <person name="Golino D."/>
            <person name="Preece J."/>
            <person name="Michelmore R."/>
        </authorList>
    </citation>
    <scope>NUCLEOTIDE SEQUENCE [LARGE SCALE GENOMIC DNA]</scope>
</reference>
<proteinExistence type="predicted"/>
<protein>
    <submittedName>
        <fullName evidence="1">Uncharacterized protein</fullName>
    </submittedName>
</protein>
<gene>
    <name evidence="1" type="ORF">Pint_19437</name>
</gene>
<keyword evidence="2" id="KW-1185">Reference proteome</keyword>
<evidence type="ECO:0000313" key="1">
    <source>
        <dbReference type="EMBL" id="KAJ0043700.1"/>
    </source>
</evidence>
<sequence>MFVRIYCAWKSTNILDIDKNLSFLSGHVQQALEKGAQPYIPENERSGMSTISNFRTQEHQESSMHDLRFEAYELPKPTVSSRIPPVSLASSTELVPVPEPSYPRETQKVASLPSVSSSDPLELRLRLDGVQKKWGRPTYSSSETSTSNSVPEKSVNGVTKVVDAAGTVSTRARDTSYDSRKAEV</sequence>
<evidence type="ECO:0000313" key="2">
    <source>
        <dbReference type="Proteomes" id="UP001163603"/>
    </source>
</evidence>
<comment type="caution">
    <text evidence="1">The sequence shown here is derived from an EMBL/GenBank/DDBJ whole genome shotgun (WGS) entry which is preliminary data.</text>
</comment>
<accession>A0ACC0Z218</accession>
<organism evidence="1 2">
    <name type="scientific">Pistacia integerrima</name>
    <dbReference type="NCBI Taxonomy" id="434235"/>
    <lineage>
        <taxon>Eukaryota</taxon>
        <taxon>Viridiplantae</taxon>
        <taxon>Streptophyta</taxon>
        <taxon>Embryophyta</taxon>
        <taxon>Tracheophyta</taxon>
        <taxon>Spermatophyta</taxon>
        <taxon>Magnoliopsida</taxon>
        <taxon>eudicotyledons</taxon>
        <taxon>Gunneridae</taxon>
        <taxon>Pentapetalae</taxon>
        <taxon>rosids</taxon>
        <taxon>malvids</taxon>
        <taxon>Sapindales</taxon>
        <taxon>Anacardiaceae</taxon>
        <taxon>Pistacia</taxon>
    </lineage>
</organism>
<name>A0ACC0Z218_9ROSI</name>
<dbReference type="Proteomes" id="UP001163603">
    <property type="component" value="Chromosome 4"/>
</dbReference>